<dbReference type="RefSeq" id="WP_094059932.1">
    <property type="nucleotide sequence ID" value="NZ_CP022530.1"/>
</dbReference>
<comment type="subunit">
    <text evidence="6">Component of the lipopolysaccharide transport and assembly complex. Interacts with LptA and the LptBFG transporter complex.</text>
</comment>
<organism evidence="7 8">
    <name type="scientific">Bacterioplanes sanyensis</name>
    <dbReference type="NCBI Taxonomy" id="1249553"/>
    <lineage>
        <taxon>Bacteria</taxon>
        <taxon>Pseudomonadati</taxon>
        <taxon>Pseudomonadota</taxon>
        <taxon>Gammaproteobacteria</taxon>
        <taxon>Oceanospirillales</taxon>
        <taxon>Oceanospirillaceae</taxon>
        <taxon>Bacterioplanes</taxon>
    </lineage>
</organism>
<dbReference type="GO" id="GO:0015221">
    <property type="term" value="F:lipopolysaccharide transmembrane transporter activity"/>
    <property type="evidence" value="ECO:0007669"/>
    <property type="project" value="InterPro"/>
</dbReference>
<dbReference type="KEGG" id="bsan:CHH28_08650"/>
<evidence type="ECO:0000256" key="4">
    <source>
        <dbReference type="ARBA" id="ARBA00022989"/>
    </source>
</evidence>
<dbReference type="InterPro" id="IPR052363">
    <property type="entry name" value="LPS_export_LptC"/>
</dbReference>
<evidence type="ECO:0000256" key="5">
    <source>
        <dbReference type="ARBA" id="ARBA00023136"/>
    </source>
</evidence>
<gene>
    <name evidence="6 7" type="primary">lptC</name>
    <name evidence="7" type="ORF">CHH28_08650</name>
</gene>
<dbReference type="AlphaFoldDB" id="A0A222FJI1"/>
<evidence type="ECO:0000313" key="8">
    <source>
        <dbReference type="Proteomes" id="UP000202440"/>
    </source>
</evidence>
<dbReference type="HAMAP" id="MF_01915">
    <property type="entry name" value="LPS_assembly_LptC"/>
    <property type="match status" value="1"/>
</dbReference>
<evidence type="ECO:0000256" key="2">
    <source>
        <dbReference type="ARBA" id="ARBA00022519"/>
    </source>
</evidence>
<dbReference type="GO" id="GO:0030288">
    <property type="term" value="C:outer membrane-bounded periplasmic space"/>
    <property type="evidence" value="ECO:0007669"/>
    <property type="project" value="TreeGrafter"/>
</dbReference>
<keyword evidence="2 6" id="KW-0997">Cell inner membrane</keyword>
<comment type="subcellular location">
    <subcellularLocation>
        <location evidence="6">Cell inner membrane</location>
        <topology evidence="6">Single-pass membrane protein</topology>
    </subcellularLocation>
</comment>
<evidence type="ECO:0000256" key="1">
    <source>
        <dbReference type="ARBA" id="ARBA00022475"/>
    </source>
</evidence>
<keyword evidence="3 6" id="KW-0812">Transmembrane</keyword>
<name>A0A222FJI1_9GAMM</name>
<dbReference type="Proteomes" id="UP000202440">
    <property type="component" value="Chromosome"/>
</dbReference>
<proteinExistence type="inferred from homology"/>
<dbReference type="InterPro" id="IPR010664">
    <property type="entry name" value="LipoPS_assembly_LptC-rel"/>
</dbReference>
<dbReference type="GO" id="GO:0005886">
    <property type="term" value="C:plasma membrane"/>
    <property type="evidence" value="ECO:0007669"/>
    <property type="project" value="UniProtKB-SubCell"/>
</dbReference>
<accession>A0A222FJI1</accession>
<comment type="similarity">
    <text evidence="6">Belongs to the LptC family.</text>
</comment>
<sequence>MRKRYLLLLLTLIFGAALLAVDRYTASWEQSTSERNINEPDYYGDGLISDRFDANGKRVQRLQAHSSVHYPATRHTEFQRPLITALDQQSTTWQIQAASGVLSDGEQQLTLSDNVEVRTVDRRDAIVITTSELHYDIEQQVAHTEQPVRIDHMRIQISAVGMTLDLKRQRMRFHQEVNTQYDPTNQ</sequence>
<keyword evidence="4 6" id="KW-1133">Transmembrane helix</keyword>
<dbReference type="OrthoDB" id="6120577at2"/>
<dbReference type="Gene3D" id="2.60.450.10">
    <property type="entry name" value="Lipopolysaccharide (LPS) transport protein A like domain"/>
    <property type="match status" value="1"/>
</dbReference>
<dbReference type="EMBL" id="CP022530">
    <property type="protein sequence ID" value="ASP38746.1"/>
    <property type="molecule type" value="Genomic_DNA"/>
</dbReference>
<dbReference type="NCBIfam" id="TIGR04409">
    <property type="entry name" value="LptC_YrbK"/>
    <property type="match status" value="1"/>
</dbReference>
<protein>
    <recommendedName>
        <fullName evidence="6">Lipopolysaccharide export system protein LptC</fullName>
    </recommendedName>
</protein>
<dbReference type="PANTHER" id="PTHR37481:SF1">
    <property type="entry name" value="LIPOPOLYSACCHARIDE EXPORT SYSTEM PROTEIN LPTC"/>
    <property type="match status" value="1"/>
</dbReference>
<dbReference type="Pfam" id="PF06835">
    <property type="entry name" value="LptC"/>
    <property type="match status" value="1"/>
</dbReference>
<keyword evidence="1 6" id="KW-1003">Cell membrane</keyword>
<dbReference type="GO" id="GO:0017089">
    <property type="term" value="F:glycolipid transfer activity"/>
    <property type="evidence" value="ECO:0007669"/>
    <property type="project" value="TreeGrafter"/>
</dbReference>
<dbReference type="InterPro" id="IPR026265">
    <property type="entry name" value="LptC"/>
</dbReference>
<dbReference type="GO" id="GO:0043165">
    <property type="term" value="P:Gram-negative-bacterium-type cell outer membrane assembly"/>
    <property type="evidence" value="ECO:0007669"/>
    <property type="project" value="UniProtKB-UniRule"/>
</dbReference>
<keyword evidence="8" id="KW-1185">Reference proteome</keyword>
<comment type="function">
    <text evidence="6">Involved in the assembly of lipopolysaccharide (LPS). Required for the translocation of LPS from the inner membrane to the outer membrane. Facilitates the transfer of LPS from the inner membrane to the periplasmic protein LptA. Could be a docking site for LptA.</text>
</comment>
<evidence type="ECO:0000313" key="7">
    <source>
        <dbReference type="EMBL" id="ASP38746.1"/>
    </source>
</evidence>
<evidence type="ECO:0000256" key="6">
    <source>
        <dbReference type="HAMAP-Rule" id="MF_01915"/>
    </source>
</evidence>
<evidence type="ECO:0000256" key="3">
    <source>
        <dbReference type="ARBA" id="ARBA00022692"/>
    </source>
</evidence>
<keyword evidence="5 6" id="KW-0472">Membrane</keyword>
<reference evidence="7 8" key="1">
    <citation type="submission" date="2017-07" db="EMBL/GenBank/DDBJ databases">
        <title>Annotated genome sequence of Bacterioplanes sanyensis isolated from Red Sea.</title>
        <authorList>
            <person name="Rehman Z.U."/>
        </authorList>
    </citation>
    <scope>NUCLEOTIDE SEQUENCE [LARGE SCALE GENOMIC DNA]</scope>
    <source>
        <strain evidence="7 8">NV9</strain>
    </source>
</reference>
<dbReference type="PANTHER" id="PTHR37481">
    <property type="entry name" value="LIPOPOLYSACCHARIDE EXPORT SYSTEM PROTEIN LPTC"/>
    <property type="match status" value="1"/>
</dbReference>